<reference evidence="1" key="2">
    <citation type="submission" date="2018-03" db="EMBL/GenBank/DDBJ databases">
        <title>The Triticum urartu genome reveals the dynamic nature of wheat genome evolution.</title>
        <authorList>
            <person name="Ling H."/>
            <person name="Ma B."/>
            <person name="Shi X."/>
            <person name="Liu H."/>
            <person name="Dong L."/>
            <person name="Sun H."/>
            <person name="Cao Y."/>
            <person name="Gao Q."/>
            <person name="Zheng S."/>
            <person name="Li Y."/>
            <person name="Yu Y."/>
            <person name="Du H."/>
            <person name="Qi M."/>
            <person name="Li Y."/>
            <person name="Yu H."/>
            <person name="Cui Y."/>
            <person name="Wang N."/>
            <person name="Chen C."/>
            <person name="Wu H."/>
            <person name="Zhao Y."/>
            <person name="Zhang J."/>
            <person name="Li Y."/>
            <person name="Zhou W."/>
            <person name="Zhang B."/>
            <person name="Hu W."/>
            <person name="Eijk M."/>
            <person name="Tang J."/>
            <person name="Witsenboer H."/>
            <person name="Zhao S."/>
            <person name="Li Z."/>
            <person name="Zhang A."/>
            <person name="Wang D."/>
            <person name="Liang C."/>
        </authorList>
    </citation>
    <scope>NUCLEOTIDE SEQUENCE [LARGE SCALE GENOMIC DNA]</scope>
    <source>
        <strain evidence="1">cv. G1812</strain>
    </source>
</reference>
<accession>A0A8R7NVG4</accession>
<reference evidence="2" key="1">
    <citation type="journal article" date="2013" name="Nature">
        <title>Draft genome of the wheat A-genome progenitor Triticum urartu.</title>
        <authorList>
            <person name="Ling H.Q."/>
            <person name="Zhao S."/>
            <person name="Liu D."/>
            <person name="Wang J."/>
            <person name="Sun H."/>
            <person name="Zhang C."/>
            <person name="Fan H."/>
            <person name="Li D."/>
            <person name="Dong L."/>
            <person name="Tao Y."/>
            <person name="Gao C."/>
            <person name="Wu H."/>
            <person name="Li Y."/>
            <person name="Cui Y."/>
            <person name="Guo X."/>
            <person name="Zheng S."/>
            <person name="Wang B."/>
            <person name="Yu K."/>
            <person name="Liang Q."/>
            <person name="Yang W."/>
            <person name="Lou X."/>
            <person name="Chen J."/>
            <person name="Feng M."/>
            <person name="Jian J."/>
            <person name="Zhang X."/>
            <person name="Luo G."/>
            <person name="Jiang Y."/>
            <person name="Liu J."/>
            <person name="Wang Z."/>
            <person name="Sha Y."/>
            <person name="Zhang B."/>
            <person name="Wu H."/>
            <person name="Tang D."/>
            <person name="Shen Q."/>
            <person name="Xue P."/>
            <person name="Zou S."/>
            <person name="Wang X."/>
            <person name="Liu X."/>
            <person name="Wang F."/>
            <person name="Yang Y."/>
            <person name="An X."/>
            <person name="Dong Z."/>
            <person name="Zhang K."/>
            <person name="Zhang X."/>
            <person name="Luo M.C."/>
            <person name="Dvorak J."/>
            <person name="Tong Y."/>
            <person name="Wang J."/>
            <person name="Yang H."/>
            <person name="Li Z."/>
            <person name="Wang D."/>
            <person name="Zhang A."/>
            <person name="Wang J."/>
        </authorList>
    </citation>
    <scope>NUCLEOTIDE SEQUENCE</scope>
    <source>
        <strain evidence="2">cv. G1812</strain>
    </source>
</reference>
<dbReference type="PANTHER" id="PTHR10775:SF183">
    <property type="entry name" value="TRANSPOSON, EN_SPM-LIKE, TRANSPOSASE-ASSOCIATED DOMAIN PROTEIN-RELATED"/>
    <property type="match status" value="1"/>
</dbReference>
<name>A0A8R7NVG4_TRIUA</name>
<protein>
    <recommendedName>
        <fullName evidence="3">Transposase-associated domain-containing protein</fullName>
    </recommendedName>
</protein>
<dbReference type="Gramene" id="TuG1812G0100000029.01.T01">
    <property type="protein sequence ID" value="TuG1812G0100000029.01.T01.cds274612"/>
    <property type="gene ID" value="TuG1812G0100000029.01"/>
</dbReference>
<dbReference type="AlphaFoldDB" id="A0A8R7NVG4"/>
<evidence type="ECO:0000313" key="1">
    <source>
        <dbReference type="EnsemblPlants" id="TuG1812G0100000029.01.T01.cds274612"/>
    </source>
</evidence>
<evidence type="ECO:0000313" key="2">
    <source>
        <dbReference type="Proteomes" id="UP000015106"/>
    </source>
</evidence>
<dbReference type="PANTHER" id="PTHR10775">
    <property type="entry name" value="OS08G0208400 PROTEIN"/>
    <property type="match status" value="1"/>
</dbReference>
<organism evidence="1 2">
    <name type="scientific">Triticum urartu</name>
    <name type="common">Red wild einkorn</name>
    <name type="synonym">Crithodium urartu</name>
    <dbReference type="NCBI Taxonomy" id="4572"/>
    <lineage>
        <taxon>Eukaryota</taxon>
        <taxon>Viridiplantae</taxon>
        <taxon>Streptophyta</taxon>
        <taxon>Embryophyta</taxon>
        <taxon>Tracheophyta</taxon>
        <taxon>Spermatophyta</taxon>
        <taxon>Magnoliopsida</taxon>
        <taxon>Liliopsida</taxon>
        <taxon>Poales</taxon>
        <taxon>Poaceae</taxon>
        <taxon>BOP clade</taxon>
        <taxon>Pooideae</taxon>
        <taxon>Triticodae</taxon>
        <taxon>Triticeae</taxon>
        <taxon>Triticinae</taxon>
        <taxon>Triticum</taxon>
    </lineage>
</organism>
<keyword evidence="2" id="KW-1185">Reference proteome</keyword>
<reference evidence="1" key="3">
    <citation type="submission" date="2022-06" db="UniProtKB">
        <authorList>
            <consortium name="EnsemblPlants"/>
        </authorList>
    </citation>
    <scope>IDENTIFICATION</scope>
</reference>
<proteinExistence type="predicted"/>
<evidence type="ECO:0008006" key="3">
    <source>
        <dbReference type="Google" id="ProtNLM"/>
    </source>
</evidence>
<dbReference type="EnsemblPlants" id="TuG1812G0100000029.01.T01">
    <property type="protein sequence ID" value="TuG1812G0100000029.01.T01.cds274612"/>
    <property type="gene ID" value="TuG1812G0100000029.01"/>
</dbReference>
<sequence>MDYKDESVLGSSICQAHKVWCSVVPLHYLRQQEGKTKDEMGRHLLKNGFMLDYHRWVAHGESEPQRARKEVVRQRTSSPEYVTHVEFMLEDLENAAAPENPVVGEGGQGEEDEEQRTKKFYETLNGAQRPLHGHTEVTQLDGIAHLLAVKSQFGWSKSSFDTLLTVIRTILPKDNILPKNMYESNKIFRELKLPYERIHVCPNTCILFRKEHVN</sequence>
<dbReference type="Proteomes" id="UP000015106">
    <property type="component" value="Chromosome 1"/>
</dbReference>